<dbReference type="AlphaFoldDB" id="A0A0L7B0P3"/>
<evidence type="ECO:0000313" key="2">
    <source>
        <dbReference type="Proteomes" id="UP000037193"/>
    </source>
</evidence>
<dbReference type="Proteomes" id="UP000037193">
    <property type="component" value="Unassembled WGS sequence"/>
</dbReference>
<comment type="caution">
    <text evidence="1">The sequence shown here is derived from an EMBL/GenBank/DDBJ whole genome shotgun (WGS) entry which is preliminary data.</text>
</comment>
<proteinExistence type="predicted"/>
<dbReference type="EMBL" id="AVQD01000008">
    <property type="protein sequence ID" value="KOA41071.1"/>
    <property type="molecule type" value="Genomic_DNA"/>
</dbReference>
<dbReference type="PATRIC" id="fig|1365965.3.peg.809"/>
<reference evidence="1 2" key="1">
    <citation type="journal article" date="2015" name="Int J Genomics">
        <title>Comparative Genomics Revealed Genetic Diversity and Species/Strain-Level Differences in Carbohydrate Metabolism of Three Probiotic Bifidobacterial Species.</title>
        <authorList>
            <person name="Odamaki T."/>
            <person name="Horigome A."/>
            <person name="Sugahara H."/>
            <person name="Hashikura N."/>
            <person name="Minami J."/>
            <person name="Xiao J.Z."/>
            <person name="Abe F."/>
        </authorList>
    </citation>
    <scope>NUCLEOTIDE SEQUENCE [LARGE SCALE GENOMIC DNA]</scope>
    <source>
        <strain evidence="1 2">MCC 1128</strain>
    </source>
</reference>
<evidence type="ECO:0008006" key="3">
    <source>
        <dbReference type="Google" id="ProtNLM"/>
    </source>
</evidence>
<evidence type="ECO:0000313" key="1">
    <source>
        <dbReference type="EMBL" id="KOA41071.1"/>
    </source>
</evidence>
<sequence>MNDYSYEKGIAFIVEGATERVFYEEYPKKLCSERGMTITKDEKSQENKYTICAENRSILVLINNVGSVSQMTNSATWFHRACVKEYSNIGWSVFLCYDTDAYNSDITKFHEGDWLRLRQSIESDAESIADLAAQADIEDVMLCDFQGVLAFLGLDNNTPMPKGRKGKVKIKQLFRRSDPACAYHEGERARALIQTLDIDLIENTAPVPLSVIRKAVDFD</sequence>
<accession>A0A0L7B0P3</accession>
<protein>
    <recommendedName>
        <fullName evidence="3">DUF4276 family protein</fullName>
    </recommendedName>
</protein>
<gene>
    <name evidence="1" type="ORF">BBM1128_03975</name>
</gene>
<organism evidence="1 2">
    <name type="scientific">Bifidobacterium breve MCC 1128</name>
    <dbReference type="NCBI Taxonomy" id="1365965"/>
    <lineage>
        <taxon>Bacteria</taxon>
        <taxon>Bacillati</taxon>
        <taxon>Actinomycetota</taxon>
        <taxon>Actinomycetes</taxon>
        <taxon>Bifidobacteriales</taxon>
        <taxon>Bifidobacteriaceae</taxon>
        <taxon>Bifidobacterium</taxon>
    </lineage>
</organism>
<dbReference type="RefSeq" id="WP_052789269.1">
    <property type="nucleotide sequence ID" value="NZ_AVQD01000008.1"/>
</dbReference>
<name>A0A0L7B0P3_BIFBR</name>